<dbReference type="PROSITE" id="PS00640">
    <property type="entry name" value="THIOL_PROTEASE_ASN"/>
    <property type="match status" value="1"/>
</dbReference>
<dbReference type="InterPro" id="IPR025661">
    <property type="entry name" value="Pept_asp_AS"/>
</dbReference>
<dbReference type="InterPro" id="IPR025660">
    <property type="entry name" value="Pept_his_AS"/>
</dbReference>
<dbReference type="SUPFAM" id="SSF54001">
    <property type="entry name" value="Cysteine proteinases"/>
    <property type="match status" value="1"/>
</dbReference>
<dbReference type="Gene3D" id="3.90.70.10">
    <property type="entry name" value="Cysteine proteinases"/>
    <property type="match status" value="1"/>
</dbReference>
<keyword evidence="3" id="KW-0378">Hydrolase</keyword>
<evidence type="ECO:0000259" key="8">
    <source>
        <dbReference type="SMART" id="SM00645"/>
    </source>
</evidence>
<dbReference type="InterPro" id="IPR000169">
    <property type="entry name" value="Pept_cys_AS"/>
</dbReference>
<feature type="chain" id="PRO_5018623518" evidence="7">
    <location>
        <begin position="17"/>
        <end position="332"/>
    </location>
</feature>
<dbReference type="PRINTS" id="PR00705">
    <property type="entry name" value="PAPAIN"/>
</dbReference>
<dbReference type="EMBL" id="BT075933">
    <property type="protein sequence ID" value="ACO10357.1"/>
    <property type="molecule type" value="mRNA"/>
</dbReference>
<evidence type="ECO:0000256" key="4">
    <source>
        <dbReference type="ARBA" id="ARBA00022807"/>
    </source>
</evidence>
<feature type="domain" description="Cathepsin propeptide inhibitor" evidence="9">
    <location>
        <begin position="27"/>
        <end position="87"/>
    </location>
</feature>
<keyword evidence="4" id="KW-0788">Thiol protease</keyword>
<comment type="similarity">
    <text evidence="1">Belongs to the peptidase C1 family.</text>
</comment>
<dbReference type="InterPro" id="IPR038765">
    <property type="entry name" value="Papain-like_cys_pep_sf"/>
</dbReference>
<dbReference type="InterPro" id="IPR039417">
    <property type="entry name" value="Peptidase_C1A_papain-like"/>
</dbReference>
<dbReference type="GO" id="GO:0008234">
    <property type="term" value="F:cysteine-type peptidase activity"/>
    <property type="evidence" value="ECO:0007669"/>
    <property type="project" value="UniProtKB-KW"/>
</dbReference>
<evidence type="ECO:0000259" key="9">
    <source>
        <dbReference type="SMART" id="SM00848"/>
    </source>
</evidence>
<dbReference type="PROSITE" id="PS00139">
    <property type="entry name" value="THIOL_PROTEASE_CYS"/>
    <property type="match status" value="1"/>
</dbReference>
<evidence type="ECO:0000256" key="1">
    <source>
        <dbReference type="ARBA" id="ARBA00008455"/>
    </source>
</evidence>
<dbReference type="PANTHER" id="PTHR12411">
    <property type="entry name" value="CYSTEINE PROTEASE FAMILY C1-RELATED"/>
    <property type="match status" value="1"/>
</dbReference>
<protein>
    <submittedName>
        <fullName evidence="10">Cathepsin L</fullName>
    </submittedName>
</protein>
<evidence type="ECO:0000313" key="10">
    <source>
        <dbReference type="EMBL" id="ACO10357.1"/>
    </source>
</evidence>
<keyword evidence="6" id="KW-1015">Disulfide bond</keyword>
<evidence type="ECO:0000256" key="7">
    <source>
        <dbReference type="SAM" id="SignalP"/>
    </source>
</evidence>
<accession>C1BMV4</accession>
<dbReference type="InterPro" id="IPR013128">
    <property type="entry name" value="Peptidase_C1A"/>
</dbReference>
<evidence type="ECO:0000256" key="3">
    <source>
        <dbReference type="ARBA" id="ARBA00022801"/>
    </source>
</evidence>
<keyword evidence="5" id="KW-0865">Zymogen</keyword>
<dbReference type="SMART" id="SM00848">
    <property type="entry name" value="Inhibitor_I29"/>
    <property type="match status" value="1"/>
</dbReference>
<keyword evidence="7" id="KW-0732">Signal</keyword>
<dbReference type="Pfam" id="PF08246">
    <property type="entry name" value="Inhibitor_I29"/>
    <property type="match status" value="1"/>
</dbReference>
<evidence type="ECO:0000256" key="5">
    <source>
        <dbReference type="ARBA" id="ARBA00023145"/>
    </source>
</evidence>
<proteinExistence type="evidence at transcript level"/>
<dbReference type="Pfam" id="PF00112">
    <property type="entry name" value="Peptidase_C1"/>
    <property type="match status" value="1"/>
</dbReference>
<evidence type="ECO:0000256" key="2">
    <source>
        <dbReference type="ARBA" id="ARBA00022670"/>
    </source>
</evidence>
<reference evidence="10" key="1">
    <citation type="submission" date="2009-03" db="EMBL/GenBank/DDBJ databases">
        <title>Caligus rogercresseyi ESTs and full-length cDNAs.</title>
        <authorList>
            <person name="Yasuike M."/>
            <person name="von Schalburg K."/>
            <person name="Cooper G."/>
            <person name="Leong J."/>
            <person name="Jones S.R.M."/>
            <person name="Koop B.F."/>
        </authorList>
    </citation>
    <scope>NUCLEOTIDE SEQUENCE</scope>
    <source>
        <tissue evidence="10">Whole body</tissue>
    </source>
</reference>
<dbReference type="SMART" id="SM00645">
    <property type="entry name" value="Pept_C1"/>
    <property type="match status" value="1"/>
</dbReference>
<dbReference type="FunFam" id="3.90.70.10:FF:000006">
    <property type="entry name" value="Cathepsin S"/>
    <property type="match status" value="1"/>
</dbReference>
<name>C1BMV4_CALRO</name>
<organism evidence="10">
    <name type="scientific">Caligus rogercresseyi</name>
    <name type="common">Sea louse</name>
    <dbReference type="NCBI Taxonomy" id="217165"/>
    <lineage>
        <taxon>Eukaryota</taxon>
        <taxon>Metazoa</taxon>
        <taxon>Ecdysozoa</taxon>
        <taxon>Arthropoda</taxon>
        <taxon>Crustacea</taxon>
        <taxon>Multicrustacea</taxon>
        <taxon>Hexanauplia</taxon>
        <taxon>Copepoda</taxon>
        <taxon>Siphonostomatoida</taxon>
        <taxon>Caligidae</taxon>
        <taxon>Caligus</taxon>
    </lineage>
</organism>
<evidence type="ECO:0000256" key="6">
    <source>
        <dbReference type="ARBA" id="ARBA00023157"/>
    </source>
</evidence>
<dbReference type="GO" id="GO:0006508">
    <property type="term" value="P:proteolysis"/>
    <property type="evidence" value="ECO:0007669"/>
    <property type="project" value="UniProtKB-KW"/>
</dbReference>
<feature type="domain" description="Peptidase C1A papain C-terminal" evidence="8">
    <location>
        <begin position="114"/>
        <end position="331"/>
    </location>
</feature>
<dbReference type="MEROPS" id="C01.092"/>
<dbReference type="CDD" id="cd02248">
    <property type="entry name" value="Peptidase_C1A"/>
    <property type="match status" value="1"/>
</dbReference>
<gene>
    <name evidence="10" type="primary">CATL</name>
</gene>
<dbReference type="AlphaFoldDB" id="C1BMV4"/>
<dbReference type="PROSITE" id="PS00639">
    <property type="entry name" value="THIOL_PROTEASE_HIS"/>
    <property type="match status" value="1"/>
</dbReference>
<sequence>MNRFLLLLSLASAANAVSFFGVVLSDWESWKLTHGKSYESSIEEKLRLKIHMENSLKISRHNAEAINGKHSYYMKMNHYGDLLHHEFVAMVNGYEYVNKTSLGGSFIPSKNVKLPTHVDWREDGAVTPVKNQGQCGSCWAFSSTGSLEGQTFRKTGKLIPLSEQNLVDCSRKYGNNGCEGGLMDFAFTYIRDNKGIDTEGSYPYEGVGGRCHYDPSKKGSSDIGFVDVKKGSEEELLKAVASVGPVSVAIDASHMSFQFYSHGVYFESKCSPENLDHGVLVVGYGTDENSGEDYWLVKNSWSENWGDQGYIKMARNKKNMCGIASSASYPVV</sequence>
<dbReference type="InterPro" id="IPR000668">
    <property type="entry name" value="Peptidase_C1A_C"/>
</dbReference>
<keyword evidence="2" id="KW-0645">Protease</keyword>
<dbReference type="InterPro" id="IPR013201">
    <property type="entry name" value="Prot_inhib_I29"/>
</dbReference>
<feature type="signal peptide" evidence="7">
    <location>
        <begin position="1"/>
        <end position="16"/>
    </location>
</feature>